<feature type="transmembrane region" description="Helical" evidence="2">
    <location>
        <begin position="94"/>
        <end position="112"/>
    </location>
</feature>
<sequence>MSDASTDMSSEVGRPAALDKRRSALAVGLPALGFIGLSTQVWASGTTGDVLSAGTVDVTGGGGAPGAVGLAVICIVSLLALMTGGPVIRGISSVVLTLSALGALVLALLVALRPEDAVAGALSEELARTTAPDANGATTVWGWAAVAVAGVLLAGCLAVAASSRRWAGLSARYERRAAAGPRGEVRTAWDELSEGADPTLGDGPERP</sequence>
<dbReference type="RefSeq" id="WP_272460436.1">
    <property type="nucleotide sequence ID" value="NZ_JAPFQL010000003.1"/>
</dbReference>
<accession>A0ABT5GDK5</accession>
<keyword evidence="4" id="KW-1185">Reference proteome</keyword>
<evidence type="ECO:0000256" key="1">
    <source>
        <dbReference type="SAM" id="MobiDB-lite"/>
    </source>
</evidence>
<protein>
    <submittedName>
        <fullName evidence="3">Trp biosynthesis-associated membrane protein</fullName>
    </submittedName>
</protein>
<dbReference type="InterPro" id="IPR019051">
    <property type="entry name" value="Trp_biosyn_TM_oprn/chp"/>
</dbReference>
<keyword evidence="2" id="KW-1133">Transmembrane helix</keyword>
<feature type="transmembrane region" description="Helical" evidence="2">
    <location>
        <begin position="140"/>
        <end position="162"/>
    </location>
</feature>
<evidence type="ECO:0000256" key="2">
    <source>
        <dbReference type="SAM" id="Phobius"/>
    </source>
</evidence>
<feature type="transmembrane region" description="Helical" evidence="2">
    <location>
        <begin position="24"/>
        <end position="43"/>
    </location>
</feature>
<evidence type="ECO:0000313" key="3">
    <source>
        <dbReference type="EMBL" id="MDC5695890.1"/>
    </source>
</evidence>
<keyword evidence="2" id="KW-0472">Membrane</keyword>
<dbReference type="Pfam" id="PF09534">
    <property type="entry name" value="Trp_oprn_chp"/>
    <property type="match status" value="1"/>
</dbReference>
<dbReference type="EMBL" id="JAPFQL010000003">
    <property type="protein sequence ID" value="MDC5695890.1"/>
    <property type="molecule type" value="Genomic_DNA"/>
</dbReference>
<evidence type="ECO:0000313" key="4">
    <source>
        <dbReference type="Proteomes" id="UP001150259"/>
    </source>
</evidence>
<feature type="compositionally biased region" description="Basic and acidic residues" evidence="1">
    <location>
        <begin position="178"/>
        <end position="189"/>
    </location>
</feature>
<name>A0ABT5GDK5_9MICO</name>
<feature type="region of interest" description="Disordered" evidence="1">
    <location>
        <begin position="178"/>
        <end position="207"/>
    </location>
</feature>
<gene>
    <name evidence="3" type="ORF">OO014_01365</name>
</gene>
<proteinExistence type="predicted"/>
<dbReference type="Proteomes" id="UP001150259">
    <property type="component" value="Unassembled WGS sequence"/>
</dbReference>
<comment type="caution">
    <text evidence="3">The sequence shown here is derived from an EMBL/GenBank/DDBJ whole genome shotgun (WGS) entry which is preliminary data.</text>
</comment>
<keyword evidence="2" id="KW-0812">Transmembrane</keyword>
<feature type="transmembrane region" description="Helical" evidence="2">
    <location>
        <begin position="63"/>
        <end position="82"/>
    </location>
</feature>
<organism evidence="3 4">
    <name type="scientific">Intrasporangium calvum</name>
    <dbReference type="NCBI Taxonomy" id="53358"/>
    <lineage>
        <taxon>Bacteria</taxon>
        <taxon>Bacillati</taxon>
        <taxon>Actinomycetota</taxon>
        <taxon>Actinomycetes</taxon>
        <taxon>Micrococcales</taxon>
        <taxon>Intrasporangiaceae</taxon>
        <taxon>Intrasporangium</taxon>
    </lineage>
</organism>
<reference evidence="3 4" key="1">
    <citation type="submission" date="2022-11" db="EMBL/GenBank/DDBJ databases">
        <title>Anaerobic phenanthrene biodegradation by a DNRA strain PheN6.</title>
        <authorList>
            <person name="Zhang Z."/>
        </authorList>
    </citation>
    <scope>NUCLEOTIDE SEQUENCE [LARGE SCALE GENOMIC DNA]</scope>
    <source>
        <strain evidence="3 4">PheN6</strain>
    </source>
</reference>